<feature type="domain" description="Radical SAM core" evidence="8">
    <location>
        <begin position="28"/>
        <end position="209"/>
    </location>
</feature>
<accession>A0A644TID0</accession>
<comment type="caution">
    <text evidence="9">The sequence shown here is derived from an EMBL/GenBank/DDBJ whole genome shotgun (WGS) entry which is preliminary data.</text>
</comment>
<protein>
    <submittedName>
        <fullName evidence="9">7-carboxy-7-deazaguanine synthase</fullName>
        <ecNumber evidence="9">4.3.99.3</ecNumber>
    </submittedName>
</protein>
<dbReference type="GO" id="GO:0046872">
    <property type="term" value="F:metal ion binding"/>
    <property type="evidence" value="ECO:0007669"/>
    <property type="project" value="UniProtKB-KW"/>
</dbReference>
<proteinExistence type="inferred from homology"/>
<reference evidence="9" key="1">
    <citation type="submission" date="2019-08" db="EMBL/GenBank/DDBJ databases">
        <authorList>
            <person name="Kucharzyk K."/>
            <person name="Murdoch R.W."/>
            <person name="Higgins S."/>
            <person name="Loffler F."/>
        </authorList>
    </citation>
    <scope>NUCLEOTIDE SEQUENCE</scope>
</reference>
<sequence>MTQEERIEKGELLPVMEEFYSLQGEGYNTGRAAYFIRIGGCDVGCHFCDVKEAWDASVLAPTNIDDIVERALTYPAKSVIITGGEPLLYNLNPLCTKFKENSIETILETSGSSKMSGQWDWVCISAKRNLPPLEENMKYANELKMIICEENDFAFAEEYASKVNINNCLLYLQPEWSVRNKMMHRIVEYIKLNPKWRISLQSHKYMQIP</sequence>
<dbReference type="EC" id="4.3.99.3" evidence="9"/>
<dbReference type="PANTHER" id="PTHR42836:SF1">
    <property type="entry name" value="7-CARBOXY-7-DEAZAGUANINE SYNTHASE"/>
    <property type="match status" value="1"/>
</dbReference>
<dbReference type="GO" id="GO:0051539">
    <property type="term" value="F:4 iron, 4 sulfur cluster binding"/>
    <property type="evidence" value="ECO:0007669"/>
    <property type="project" value="UniProtKB-KW"/>
</dbReference>
<dbReference type="InterPro" id="IPR013785">
    <property type="entry name" value="Aldolase_TIM"/>
</dbReference>
<dbReference type="SFLD" id="SFLDS00029">
    <property type="entry name" value="Radical_SAM"/>
    <property type="match status" value="1"/>
</dbReference>
<dbReference type="InterPro" id="IPR024924">
    <property type="entry name" value="7-CO-7-deazaguanine_synth-like"/>
</dbReference>
<dbReference type="PROSITE" id="PS51918">
    <property type="entry name" value="RADICAL_SAM"/>
    <property type="match status" value="1"/>
</dbReference>
<dbReference type="InterPro" id="IPR007197">
    <property type="entry name" value="rSAM"/>
</dbReference>
<dbReference type="EMBL" id="VSSQ01000033">
    <property type="protein sequence ID" value="MPL66650.1"/>
    <property type="molecule type" value="Genomic_DNA"/>
</dbReference>
<dbReference type="SUPFAM" id="SSF102114">
    <property type="entry name" value="Radical SAM enzymes"/>
    <property type="match status" value="1"/>
</dbReference>
<keyword evidence="2" id="KW-0949">S-adenosyl-L-methionine</keyword>
<organism evidence="9">
    <name type="scientific">bioreactor metagenome</name>
    <dbReference type="NCBI Taxonomy" id="1076179"/>
    <lineage>
        <taxon>unclassified sequences</taxon>
        <taxon>metagenomes</taxon>
        <taxon>ecological metagenomes</taxon>
    </lineage>
</organism>
<dbReference type="HAMAP" id="MF_00917">
    <property type="entry name" value="QueE"/>
    <property type="match status" value="1"/>
</dbReference>
<evidence type="ECO:0000256" key="5">
    <source>
        <dbReference type="ARBA" id="ARBA00023004"/>
    </source>
</evidence>
<evidence type="ECO:0000256" key="6">
    <source>
        <dbReference type="ARBA" id="ARBA00023014"/>
    </source>
</evidence>
<evidence type="ECO:0000313" key="9">
    <source>
        <dbReference type="EMBL" id="MPL66650.1"/>
    </source>
</evidence>
<dbReference type="AlphaFoldDB" id="A0A644TID0"/>
<evidence type="ECO:0000256" key="7">
    <source>
        <dbReference type="ARBA" id="ARBA00023239"/>
    </source>
</evidence>
<gene>
    <name evidence="9" type="primary">queE_8</name>
    <name evidence="9" type="ORF">SDC9_12337</name>
</gene>
<keyword evidence="1" id="KW-0004">4Fe-4S</keyword>
<dbReference type="GO" id="GO:0016829">
    <property type="term" value="F:lyase activity"/>
    <property type="evidence" value="ECO:0007669"/>
    <property type="project" value="UniProtKB-KW"/>
</dbReference>
<evidence type="ECO:0000256" key="3">
    <source>
        <dbReference type="ARBA" id="ARBA00022723"/>
    </source>
</evidence>
<evidence type="ECO:0000256" key="1">
    <source>
        <dbReference type="ARBA" id="ARBA00022485"/>
    </source>
</evidence>
<dbReference type="PIRSF" id="PIRSF000370">
    <property type="entry name" value="QueE"/>
    <property type="match status" value="1"/>
</dbReference>
<keyword evidence="4" id="KW-0460">Magnesium</keyword>
<evidence type="ECO:0000256" key="4">
    <source>
        <dbReference type="ARBA" id="ARBA00022842"/>
    </source>
</evidence>
<dbReference type="InterPro" id="IPR058240">
    <property type="entry name" value="rSAM_sf"/>
</dbReference>
<keyword evidence="6" id="KW-0411">Iron-sulfur</keyword>
<dbReference type="Pfam" id="PF04055">
    <property type="entry name" value="Radical_SAM"/>
    <property type="match status" value="1"/>
</dbReference>
<keyword evidence="5" id="KW-0408">Iron</keyword>
<keyword evidence="7 9" id="KW-0456">Lyase</keyword>
<keyword evidence="3" id="KW-0479">Metal-binding</keyword>
<name>A0A644TID0_9ZZZZ</name>
<dbReference type="Gene3D" id="3.20.20.70">
    <property type="entry name" value="Aldolase class I"/>
    <property type="match status" value="1"/>
</dbReference>
<evidence type="ECO:0000256" key="2">
    <source>
        <dbReference type="ARBA" id="ARBA00022691"/>
    </source>
</evidence>
<evidence type="ECO:0000259" key="8">
    <source>
        <dbReference type="PROSITE" id="PS51918"/>
    </source>
</evidence>
<dbReference type="PANTHER" id="PTHR42836">
    <property type="entry name" value="7-CARBOXY-7-DEAZAGUANINE SYNTHASE"/>
    <property type="match status" value="1"/>
</dbReference>